<evidence type="ECO:0000313" key="3">
    <source>
        <dbReference type="Proteomes" id="UP001321473"/>
    </source>
</evidence>
<accession>A0AAQ4EX37</accession>
<reference evidence="2 3" key="1">
    <citation type="journal article" date="2023" name="Arcadia Sci">
        <title>De novo assembly of a long-read Amblyomma americanum tick genome.</title>
        <authorList>
            <person name="Chou S."/>
            <person name="Poskanzer K.E."/>
            <person name="Rollins M."/>
            <person name="Thuy-Boun P.S."/>
        </authorList>
    </citation>
    <scope>NUCLEOTIDE SEQUENCE [LARGE SCALE GENOMIC DNA]</scope>
    <source>
        <strain evidence="2">F_SG_1</strain>
        <tissue evidence="2">Salivary glands</tissue>
    </source>
</reference>
<proteinExistence type="predicted"/>
<dbReference type="Proteomes" id="UP001321473">
    <property type="component" value="Unassembled WGS sequence"/>
</dbReference>
<gene>
    <name evidence="2" type="ORF">V5799_019160</name>
</gene>
<dbReference type="EMBL" id="JARKHS020009775">
    <property type="protein sequence ID" value="KAK8779484.1"/>
    <property type="molecule type" value="Genomic_DNA"/>
</dbReference>
<evidence type="ECO:0000313" key="2">
    <source>
        <dbReference type="EMBL" id="KAK8779484.1"/>
    </source>
</evidence>
<evidence type="ECO:0000256" key="1">
    <source>
        <dbReference type="SAM" id="MobiDB-lite"/>
    </source>
</evidence>
<name>A0AAQ4EX37_AMBAM</name>
<protein>
    <submittedName>
        <fullName evidence="2">Uncharacterized protein</fullName>
    </submittedName>
</protein>
<keyword evidence="3" id="KW-1185">Reference proteome</keyword>
<organism evidence="2 3">
    <name type="scientific">Amblyomma americanum</name>
    <name type="common">Lone star tick</name>
    <dbReference type="NCBI Taxonomy" id="6943"/>
    <lineage>
        <taxon>Eukaryota</taxon>
        <taxon>Metazoa</taxon>
        <taxon>Ecdysozoa</taxon>
        <taxon>Arthropoda</taxon>
        <taxon>Chelicerata</taxon>
        <taxon>Arachnida</taxon>
        <taxon>Acari</taxon>
        <taxon>Parasitiformes</taxon>
        <taxon>Ixodida</taxon>
        <taxon>Ixodoidea</taxon>
        <taxon>Ixodidae</taxon>
        <taxon>Amblyomminae</taxon>
        <taxon>Amblyomma</taxon>
    </lineage>
</organism>
<dbReference type="AlphaFoldDB" id="A0AAQ4EX37"/>
<comment type="caution">
    <text evidence="2">The sequence shown here is derived from an EMBL/GenBank/DDBJ whole genome shotgun (WGS) entry which is preliminary data.</text>
</comment>
<sequence length="332" mass="36978">MAKIGRRNATAKNNDPGESHLRGFTLDDSRHAACRARYAEFDTTGRVYLSAYVRLVFVTDAASRSVLSLPQHQWRPGLRKMLPAACGVIIFAFAVAQVHAEQRPSVPRCQVVNIPDVMGIRKCLNETLNLCGLTKDERKAASRVLGKCLVASLATKNFLTIVLGLVRAGLRFALRITFPGSTAVVYPFWTRVKNLFTRRKKAVPNTIMFTSRPCNDTVPVSFPDFLGIAECVHLEHFMCSETGKMDIGSTVVTSALSMVVCILKKLPFFNILRLIKDVVCNFLALMVKVFERTRALKFMVPITELFQIILSCRVSSALPVPVERMLLSDNII</sequence>
<feature type="region of interest" description="Disordered" evidence="1">
    <location>
        <begin position="1"/>
        <end position="22"/>
    </location>
</feature>